<evidence type="ECO:0008006" key="11">
    <source>
        <dbReference type="Google" id="ProtNLM"/>
    </source>
</evidence>
<feature type="region of interest" description="Disordered" evidence="5">
    <location>
        <begin position="271"/>
        <end position="469"/>
    </location>
</feature>
<evidence type="ECO:0000259" key="8">
    <source>
        <dbReference type="Pfam" id="PF20239"/>
    </source>
</evidence>
<feature type="domain" description="DUF6596" evidence="8">
    <location>
        <begin position="161"/>
        <end position="251"/>
    </location>
</feature>
<reference evidence="9" key="1">
    <citation type="journal article" date="2014" name="Int. J. Syst. Evol. Microbiol.">
        <title>Complete genome sequence of Corynebacterium casei LMG S-19264T (=DSM 44701T), isolated from a smear-ripened cheese.</title>
        <authorList>
            <consortium name="US DOE Joint Genome Institute (JGI-PGF)"/>
            <person name="Walter F."/>
            <person name="Albersmeier A."/>
            <person name="Kalinowski J."/>
            <person name="Ruckert C."/>
        </authorList>
    </citation>
    <scope>NUCLEOTIDE SEQUENCE</scope>
    <source>
        <strain evidence="9">JCM 4646</strain>
    </source>
</reference>
<dbReference type="InterPro" id="IPR013325">
    <property type="entry name" value="RNA_pol_sigma_r2"/>
</dbReference>
<keyword evidence="2" id="KW-0805">Transcription regulation</keyword>
<dbReference type="GO" id="GO:0003677">
    <property type="term" value="F:DNA binding"/>
    <property type="evidence" value="ECO:0007669"/>
    <property type="project" value="InterPro"/>
</dbReference>
<keyword evidence="4" id="KW-0804">Transcription</keyword>
<dbReference type="EMBL" id="BNBO01000005">
    <property type="protein sequence ID" value="GHH64262.1"/>
    <property type="molecule type" value="Genomic_DNA"/>
</dbReference>
<dbReference type="PANTHER" id="PTHR47756">
    <property type="entry name" value="BLL6612 PROTEIN-RELATED"/>
    <property type="match status" value="1"/>
</dbReference>
<dbReference type="InterPro" id="IPR007627">
    <property type="entry name" value="RNA_pol_sigma70_r2"/>
</dbReference>
<feature type="compositionally biased region" description="Low complexity" evidence="5">
    <location>
        <begin position="414"/>
        <end position="425"/>
    </location>
</feature>
<dbReference type="GO" id="GO:0016987">
    <property type="term" value="F:sigma factor activity"/>
    <property type="evidence" value="ECO:0007669"/>
    <property type="project" value="UniProtKB-KW"/>
</dbReference>
<comment type="caution">
    <text evidence="9">The sequence shown here is derived from an EMBL/GenBank/DDBJ whole genome shotgun (WGS) entry which is preliminary data.</text>
</comment>
<dbReference type="GO" id="GO:0006352">
    <property type="term" value="P:DNA-templated transcription initiation"/>
    <property type="evidence" value="ECO:0007669"/>
    <property type="project" value="InterPro"/>
</dbReference>
<evidence type="ECO:0000313" key="10">
    <source>
        <dbReference type="Proteomes" id="UP000617734"/>
    </source>
</evidence>
<dbReference type="Gene3D" id="1.10.1740.10">
    <property type="match status" value="1"/>
</dbReference>
<evidence type="ECO:0000259" key="7">
    <source>
        <dbReference type="Pfam" id="PF08281"/>
    </source>
</evidence>
<feature type="domain" description="RNA polymerase sigma-70 region 2" evidence="6">
    <location>
        <begin position="6"/>
        <end position="69"/>
    </location>
</feature>
<feature type="compositionally biased region" description="Low complexity" evidence="5">
    <location>
        <begin position="396"/>
        <end position="406"/>
    </location>
</feature>
<keyword evidence="10" id="KW-1185">Reference proteome</keyword>
<dbReference type="SUPFAM" id="SSF88946">
    <property type="entry name" value="Sigma2 domain of RNA polymerase sigma factors"/>
    <property type="match status" value="1"/>
</dbReference>
<feature type="domain" description="RNA polymerase sigma factor 70 region 4 type 2" evidence="7">
    <location>
        <begin position="98"/>
        <end position="148"/>
    </location>
</feature>
<dbReference type="Pfam" id="PF20239">
    <property type="entry name" value="DUF6596"/>
    <property type="match status" value="1"/>
</dbReference>
<feature type="compositionally biased region" description="Low complexity" evidence="5">
    <location>
        <begin position="433"/>
        <end position="442"/>
    </location>
</feature>
<dbReference type="InterPro" id="IPR036388">
    <property type="entry name" value="WH-like_DNA-bd_sf"/>
</dbReference>
<evidence type="ECO:0000259" key="6">
    <source>
        <dbReference type="Pfam" id="PF04542"/>
    </source>
</evidence>
<evidence type="ECO:0000256" key="3">
    <source>
        <dbReference type="ARBA" id="ARBA00023082"/>
    </source>
</evidence>
<evidence type="ECO:0000256" key="4">
    <source>
        <dbReference type="ARBA" id="ARBA00023163"/>
    </source>
</evidence>
<feature type="compositionally biased region" description="Pro residues" evidence="5">
    <location>
        <begin position="378"/>
        <end position="395"/>
    </location>
</feature>
<reference evidence="9" key="2">
    <citation type="submission" date="2020-09" db="EMBL/GenBank/DDBJ databases">
        <authorList>
            <person name="Sun Q."/>
            <person name="Ohkuma M."/>
        </authorList>
    </citation>
    <scope>NUCLEOTIDE SEQUENCE</scope>
    <source>
        <strain evidence="9">JCM 4646</strain>
    </source>
</reference>
<dbReference type="Pfam" id="PF08281">
    <property type="entry name" value="Sigma70_r4_2"/>
    <property type="match status" value="1"/>
</dbReference>
<dbReference type="Pfam" id="PF04542">
    <property type="entry name" value="Sigma70_r2"/>
    <property type="match status" value="1"/>
</dbReference>
<dbReference type="InterPro" id="IPR046531">
    <property type="entry name" value="DUF6596"/>
</dbReference>
<evidence type="ECO:0000256" key="5">
    <source>
        <dbReference type="SAM" id="MobiDB-lite"/>
    </source>
</evidence>
<keyword evidence="3" id="KW-0731">Sigma factor</keyword>
<feature type="compositionally biased region" description="Basic residues" evidence="5">
    <location>
        <begin position="306"/>
        <end position="316"/>
    </location>
</feature>
<gene>
    <name evidence="9" type="ORF">GCM10018781_15040</name>
</gene>
<feature type="compositionally biased region" description="Basic and acidic residues" evidence="5">
    <location>
        <begin position="277"/>
        <end position="298"/>
    </location>
</feature>
<protein>
    <recommendedName>
        <fullName evidence="11">RNA polymerase sigma-70 region 2 domain-containing protein</fullName>
    </recommendedName>
</protein>
<dbReference type="PANTHER" id="PTHR47756:SF2">
    <property type="entry name" value="BLL6612 PROTEIN"/>
    <property type="match status" value="1"/>
</dbReference>
<evidence type="ECO:0000256" key="2">
    <source>
        <dbReference type="ARBA" id="ARBA00023015"/>
    </source>
</evidence>
<dbReference type="InterPro" id="IPR013324">
    <property type="entry name" value="RNA_pol_sigma_r3/r4-like"/>
</dbReference>
<dbReference type="InterPro" id="IPR013249">
    <property type="entry name" value="RNA_pol_sigma70_r4_t2"/>
</dbReference>
<accession>A0A919FFG4</accession>
<dbReference type="SUPFAM" id="SSF88659">
    <property type="entry name" value="Sigma3 and sigma4 domains of RNA polymerase sigma factors"/>
    <property type="match status" value="1"/>
</dbReference>
<comment type="similarity">
    <text evidence="1">Belongs to the sigma-70 factor family. ECF subfamily.</text>
</comment>
<sequence>MDEALLRSLTPGVLGILVRRGADFAAAEDAVQDALVEAARVWPSDRPRDPKGWLVTVAWRRFLDATRADAARRRRELLVDEEPPPGPAPAVDDTLQLYFLCAHPSLTPSSAVALTLRAVGGLTTRQIADAYLVPEATMAQRISRAKRTVSGVRFDRPGDVATVLRVLYLVFNEGYSGDVDLAAEAIRLTRRLAAAIDHPEVAGLLALMLLHHARRDSRTARDGSLVPLAEQDRTRWDTGSIAEGVEILQAALARDQLGEFQAQAAVAALHADAPTAEEDRLGADRRVVRRTRPPDRQPGRPAQPRGGRRRGRRTARRAGGARGTGGLLSALPERGTPRPAPHRGGGVPPRARRRPGHSGPALCRGGPGGVEPRRARPPDAPGRPPQHPPRRPPAPLTSRARSAAPRRTPEGAKLTLGVVGAPVLVGGPGAPGTGRWPRCTGPGRQGRRRRAGPAATPAATVTATVTEPG</sequence>
<name>A0A919FFG4_9ACTN</name>
<dbReference type="Proteomes" id="UP000617734">
    <property type="component" value="Unassembled WGS sequence"/>
</dbReference>
<dbReference type="Gene3D" id="1.10.10.10">
    <property type="entry name" value="Winged helix-like DNA-binding domain superfamily/Winged helix DNA-binding domain"/>
    <property type="match status" value="1"/>
</dbReference>
<dbReference type="AlphaFoldDB" id="A0A919FFG4"/>
<organism evidence="9 10">
    <name type="scientific">Kitasatospora indigofera</name>
    <dbReference type="NCBI Taxonomy" id="67307"/>
    <lineage>
        <taxon>Bacteria</taxon>
        <taxon>Bacillati</taxon>
        <taxon>Actinomycetota</taxon>
        <taxon>Actinomycetes</taxon>
        <taxon>Kitasatosporales</taxon>
        <taxon>Streptomycetaceae</taxon>
        <taxon>Kitasatospora</taxon>
    </lineage>
</organism>
<evidence type="ECO:0000313" key="9">
    <source>
        <dbReference type="EMBL" id="GHH64262.1"/>
    </source>
</evidence>
<proteinExistence type="inferred from homology"/>
<feature type="compositionally biased region" description="Low complexity" evidence="5">
    <location>
        <begin position="452"/>
        <end position="469"/>
    </location>
</feature>
<evidence type="ECO:0000256" key="1">
    <source>
        <dbReference type="ARBA" id="ARBA00010641"/>
    </source>
</evidence>